<evidence type="ECO:0000313" key="5">
    <source>
        <dbReference type="EMBL" id="KAJ6329287.1"/>
    </source>
</evidence>
<gene>
    <name evidence="5" type="ORF">OIU77_010879</name>
</gene>
<comment type="caution">
    <text evidence="5">The sequence shown here is derived from an EMBL/GenBank/DDBJ whole genome shotgun (WGS) entry which is preliminary data.</text>
</comment>
<dbReference type="PANTHER" id="PTHR47985">
    <property type="entry name" value="OS07G0668900 PROTEIN"/>
    <property type="match status" value="1"/>
</dbReference>
<accession>A0ABQ9A9U9</accession>
<feature type="domain" description="Serine-threonine/tyrosine-protein kinase catalytic" evidence="4">
    <location>
        <begin position="4"/>
        <end position="64"/>
    </location>
</feature>
<dbReference type="InterPro" id="IPR001245">
    <property type="entry name" value="Ser-Thr/Tyr_kinase_cat_dom"/>
</dbReference>
<evidence type="ECO:0000313" key="6">
    <source>
        <dbReference type="Proteomes" id="UP001141253"/>
    </source>
</evidence>
<dbReference type="Gene3D" id="1.10.510.10">
    <property type="entry name" value="Transferase(Phosphotransferase) domain 1"/>
    <property type="match status" value="1"/>
</dbReference>
<keyword evidence="2" id="KW-0418">Kinase</keyword>
<reference evidence="5" key="1">
    <citation type="submission" date="2022-10" db="EMBL/GenBank/DDBJ databases">
        <authorList>
            <person name="Hyden B.L."/>
            <person name="Feng K."/>
            <person name="Yates T."/>
            <person name="Jawdy S."/>
            <person name="Smart L.B."/>
            <person name="Muchero W."/>
        </authorList>
    </citation>
    <scope>NUCLEOTIDE SEQUENCE</scope>
    <source>
        <tissue evidence="5">Shoot tip</tissue>
    </source>
</reference>
<evidence type="ECO:0000256" key="3">
    <source>
        <dbReference type="ARBA" id="ARBA00023136"/>
    </source>
</evidence>
<keyword evidence="6" id="KW-1185">Reference proteome</keyword>
<evidence type="ECO:0000259" key="4">
    <source>
        <dbReference type="Pfam" id="PF07714"/>
    </source>
</evidence>
<dbReference type="InterPro" id="IPR011009">
    <property type="entry name" value="Kinase-like_dom_sf"/>
</dbReference>
<evidence type="ECO:0000256" key="2">
    <source>
        <dbReference type="ARBA" id="ARBA00022527"/>
    </source>
</evidence>
<dbReference type="EMBL" id="JAPFFI010000022">
    <property type="protein sequence ID" value="KAJ6329287.1"/>
    <property type="molecule type" value="Genomic_DNA"/>
</dbReference>
<name>A0ABQ9A9U9_9ROSI</name>
<evidence type="ECO:0000256" key="1">
    <source>
        <dbReference type="ARBA" id="ARBA00004370"/>
    </source>
</evidence>
<keyword evidence="3" id="KW-0472">Membrane</keyword>
<keyword evidence="2" id="KW-0808">Transferase</keyword>
<protein>
    <recommendedName>
        <fullName evidence="4">Serine-threonine/tyrosine-protein kinase catalytic domain-containing protein</fullName>
    </recommendedName>
</protein>
<dbReference type="SUPFAM" id="SSF56112">
    <property type="entry name" value="Protein kinase-like (PK-like)"/>
    <property type="match status" value="1"/>
</dbReference>
<dbReference type="Proteomes" id="UP001141253">
    <property type="component" value="Chromosome 14"/>
</dbReference>
<reference evidence="5" key="2">
    <citation type="journal article" date="2023" name="Int. J. Mol. Sci.">
        <title>De Novo Assembly and Annotation of 11 Diverse Shrub Willow (Salix) Genomes Reveals Novel Gene Organization in Sex-Linked Regions.</title>
        <authorList>
            <person name="Hyden B."/>
            <person name="Feng K."/>
            <person name="Yates T.B."/>
            <person name="Jawdy S."/>
            <person name="Cereghino C."/>
            <person name="Smart L.B."/>
            <person name="Muchero W."/>
        </authorList>
    </citation>
    <scope>NUCLEOTIDE SEQUENCE</scope>
    <source>
        <tissue evidence="5">Shoot tip</tissue>
    </source>
</reference>
<comment type="subcellular location">
    <subcellularLocation>
        <location evidence="1">Membrane</location>
    </subcellularLocation>
</comment>
<keyword evidence="2" id="KW-0723">Serine/threonine-protein kinase</keyword>
<sequence length="92" mass="10648">MDQAGKQGEEEFEVEVELLSRLRSPYLLALLGYCSDDNHKVLVYEFMPNGCLQEHLHHITSKLWPSSDLTKLVDMFLLECWAPRDILPLSMI</sequence>
<dbReference type="Pfam" id="PF07714">
    <property type="entry name" value="PK_Tyr_Ser-Thr"/>
    <property type="match status" value="1"/>
</dbReference>
<proteinExistence type="predicted"/>
<dbReference type="PANTHER" id="PTHR47985:SF24">
    <property type="entry name" value="PROTEIN KINASE SUPERFAMILY PROTEIN"/>
    <property type="match status" value="1"/>
</dbReference>
<organism evidence="5 6">
    <name type="scientific">Salix suchowensis</name>
    <dbReference type="NCBI Taxonomy" id="1278906"/>
    <lineage>
        <taxon>Eukaryota</taxon>
        <taxon>Viridiplantae</taxon>
        <taxon>Streptophyta</taxon>
        <taxon>Embryophyta</taxon>
        <taxon>Tracheophyta</taxon>
        <taxon>Spermatophyta</taxon>
        <taxon>Magnoliopsida</taxon>
        <taxon>eudicotyledons</taxon>
        <taxon>Gunneridae</taxon>
        <taxon>Pentapetalae</taxon>
        <taxon>rosids</taxon>
        <taxon>fabids</taxon>
        <taxon>Malpighiales</taxon>
        <taxon>Salicaceae</taxon>
        <taxon>Saliceae</taxon>
        <taxon>Salix</taxon>
    </lineage>
</organism>